<evidence type="ECO:0000313" key="1">
    <source>
        <dbReference type="EMBL" id="MFC5587337.1"/>
    </source>
</evidence>
<accession>A0ABW0TDE7</accession>
<keyword evidence="2" id="KW-1185">Reference proteome</keyword>
<protein>
    <submittedName>
        <fullName evidence="1">Uncharacterized protein</fullName>
    </submittedName>
</protein>
<name>A0ABW0TDE7_9BACL</name>
<sequence length="182" mass="20443">MVLINENKFGSKAQSINDVAKRLTAINWYEKAGVTEKEAEETFHRFMQALQVNKYDIQWVSKEQVPDAISKLTFDNSELWEVLRELPDQLKKDIEAEGQVSLLEKAVDTVPQAVFHAAFEKAFQTCDEEKTVSFLVGHAMYIAVLACTAELAGRTELFAPLLELLESGHVPLGPEGNTIYLL</sequence>
<comment type="caution">
    <text evidence="1">The sequence shown here is derived from an EMBL/GenBank/DDBJ whole genome shotgun (WGS) entry which is preliminary data.</text>
</comment>
<reference evidence="2" key="1">
    <citation type="journal article" date="2019" name="Int. J. Syst. Evol. Microbiol.">
        <title>The Global Catalogue of Microorganisms (GCM) 10K type strain sequencing project: providing services to taxonomists for standard genome sequencing and annotation.</title>
        <authorList>
            <consortium name="The Broad Institute Genomics Platform"/>
            <consortium name="The Broad Institute Genome Sequencing Center for Infectious Disease"/>
            <person name="Wu L."/>
            <person name="Ma J."/>
        </authorList>
    </citation>
    <scope>NUCLEOTIDE SEQUENCE [LARGE SCALE GENOMIC DNA]</scope>
    <source>
        <strain evidence="2">CGMCC 4.1434</strain>
    </source>
</reference>
<evidence type="ECO:0000313" key="2">
    <source>
        <dbReference type="Proteomes" id="UP001596109"/>
    </source>
</evidence>
<dbReference type="RefSeq" id="WP_381429260.1">
    <property type="nucleotide sequence ID" value="NZ_JBHSNO010000001.1"/>
</dbReference>
<gene>
    <name evidence="1" type="ORF">ACFPRA_00245</name>
</gene>
<dbReference type="Proteomes" id="UP001596109">
    <property type="component" value="Unassembled WGS sequence"/>
</dbReference>
<proteinExistence type="predicted"/>
<organism evidence="1 2">
    <name type="scientific">Sporosarcina soli</name>
    <dbReference type="NCBI Taxonomy" id="334736"/>
    <lineage>
        <taxon>Bacteria</taxon>
        <taxon>Bacillati</taxon>
        <taxon>Bacillota</taxon>
        <taxon>Bacilli</taxon>
        <taxon>Bacillales</taxon>
        <taxon>Caryophanaceae</taxon>
        <taxon>Sporosarcina</taxon>
    </lineage>
</organism>
<dbReference type="EMBL" id="JBHSNO010000001">
    <property type="protein sequence ID" value="MFC5587337.1"/>
    <property type="molecule type" value="Genomic_DNA"/>
</dbReference>